<dbReference type="CDD" id="cd03214">
    <property type="entry name" value="ABC_Iron-Siderophores_B12_Hemin"/>
    <property type="match status" value="1"/>
</dbReference>
<evidence type="ECO:0000256" key="1">
    <source>
        <dbReference type="ARBA" id="ARBA00005417"/>
    </source>
</evidence>
<dbReference type="FunFam" id="3.40.50.300:FF:000134">
    <property type="entry name" value="Iron-enterobactin ABC transporter ATP-binding protein"/>
    <property type="match status" value="1"/>
</dbReference>
<protein>
    <submittedName>
        <fullName evidence="7">ABC transporter</fullName>
    </submittedName>
</protein>
<dbReference type="InterPro" id="IPR027417">
    <property type="entry name" value="P-loop_NTPase"/>
</dbReference>
<dbReference type="Proteomes" id="UP000239007">
    <property type="component" value="Unassembled WGS sequence"/>
</dbReference>
<keyword evidence="4" id="KW-0067">ATP-binding</keyword>
<dbReference type="PROSITE" id="PS00211">
    <property type="entry name" value="ABC_TRANSPORTER_1"/>
    <property type="match status" value="1"/>
</dbReference>
<feature type="domain" description="ABC transporter" evidence="6">
    <location>
        <begin position="20"/>
        <end position="252"/>
    </location>
</feature>
<gene>
    <name evidence="7" type="ORF">BTO11_01495</name>
</gene>
<proteinExistence type="inferred from homology"/>
<keyword evidence="8" id="KW-1185">Reference proteome</keyword>
<dbReference type="EMBL" id="MSCH01000003">
    <property type="protein sequence ID" value="PQJ52456.1"/>
    <property type="molecule type" value="Genomic_DNA"/>
</dbReference>
<dbReference type="OrthoDB" id="5292475at2"/>
<evidence type="ECO:0000259" key="6">
    <source>
        <dbReference type="PROSITE" id="PS50893"/>
    </source>
</evidence>
<dbReference type="Gene3D" id="3.40.50.300">
    <property type="entry name" value="P-loop containing nucleotide triphosphate hydrolases"/>
    <property type="match status" value="1"/>
</dbReference>
<keyword evidence="3" id="KW-0547">Nucleotide-binding</keyword>
<keyword evidence="2" id="KW-0813">Transport</keyword>
<dbReference type="SMART" id="SM00382">
    <property type="entry name" value="AAA"/>
    <property type="match status" value="1"/>
</dbReference>
<dbReference type="PROSITE" id="PS50893">
    <property type="entry name" value="ABC_TRANSPORTER_2"/>
    <property type="match status" value="1"/>
</dbReference>
<dbReference type="RefSeq" id="WP_105050918.1">
    <property type="nucleotide sequence ID" value="NZ_BMYG01000005.1"/>
</dbReference>
<reference evidence="7 8" key="1">
    <citation type="submission" date="2016-12" db="EMBL/GenBank/DDBJ databases">
        <title>Diversity of luminous bacteria.</title>
        <authorList>
            <person name="Yoshizawa S."/>
            <person name="Kogure K."/>
        </authorList>
    </citation>
    <scope>NUCLEOTIDE SEQUENCE [LARGE SCALE GENOMIC DNA]</scope>
    <source>
        <strain evidence="7 8">SA4-48</strain>
    </source>
</reference>
<dbReference type="SUPFAM" id="SSF52540">
    <property type="entry name" value="P-loop containing nucleoside triphosphate hydrolases"/>
    <property type="match status" value="1"/>
</dbReference>
<sequence>MQIVSEPLVSLKQDVDHPILKVSNLSWSTSSNKILSDISFQVPLGSFTGMLGPNGAGKSTLLRCLYRYLTPESGQVLLNGQDISSLSNYAFARKVAVVLQHTPQHFDLSVFDVVALGLIPHKSMFSNNSQADLNLIKTAIAQVGLSDKTGRDFETLSGGEKQRVMIARAIVQRPQLLLMDEPTSHLDVKYQIQIMELAKSLGITVIASFHDINLASALCDQLLILKQGRLHTSGTPENVITETTLTDVFDVCSMVSAHPQHQSPHVTYFYGYNSDNDNSSDHDTNNIEPAEHTKDDE</sequence>
<organism evidence="7 8">
    <name type="scientific">Psychrosphaera saromensis</name>
    <dbReference type="NCBI Taxonomy" id="716813"/>
    <lineage>
        <taxon>Bacteria</taxon>
        <taxon>Pseudomonadati</taxon>
        <taxon>Pseudomonadota</taxon>
        <taxon>Gammaproteobacteria</taxon>
        <taxon>Alteromonadales</taxon>
        <taxon>Pseudoalteromonadaceae</taxon>
        <taxon>Psychrosphaera</taxon>
    </lineage>
</organism>
<dbReference type="GO" id="GO:0016887">
    <property type="term" value="F:ATP hydrolysis activity"/>
    <property type="evidence" value="ECO:0007669"/>
    <property type="project" value="InterPro"/>
</dbReference>
<dbReference type="PANTHER" id="PTHR42794:SF2">
    <property type="entry name" value="ABC TRANSPORTER ATP-BINDING PROTEIN"/>
    <property type="match status" value="1"/>
</dbReference>
<evidence type="ECO:0000256" key="5">
    <source>
        <dbReference type="SAM" id="MobiDB-lite"/>
    </source>
</evidence>
<evidence type="ECO:0000256" key="2">
    <source>
        <dbReference type="ARBA" id="ARBA00022448"/>
    </source>
</evidence>
<comment type="caution">
    <text evidence="7">The sequence shown here is derived from an EMBL/GenBank/DDBJ whole genome shotgun (WGS) entry which is preliminary data.</text>
</comment>
<accession>A0A2S7UR55</accession>
<evidence type="ECO:0000313" key="8">
    <source>
        <dbReference type="Proteomes" id="UP000239007"/>
    </source>
</evidence>
<dbReference type="InterPro" id="IPR003593">
    <property type="entry name" value="AAA+_ATPase"/>
</dbReference>
<comment type="similarity">
    <text evidence="1">Belongs to the ABC transporter superfamily.</text>
</comment>
<dbReference type="Pfam" id="PF00005">
    <property type="entry name" value="ABC_tran"/>
    <property type="match status" value="1"/>
</dbReference>
<evidence type="ECO:0000256" key="4">
    <source>
        <dbReference type="ARBA" id="ARBA00022840"/>
    </source>
</evidence>
<dbReference type="InterPro" id="IPR017871">
    <property type="entry name" value="ABC_transporter-like_CS"/>
</dbReference>
<dbReference type="GO" id="GO:0005524">
    <property type="term" value="F:ATP binding"/>
    <property type="evidence" value="ECO:0007669"/>
    <property type="project" value="UniProtKB-KW"/>
</dbReference>
<evidence type="ECO:0000256" key="3">
    <source>
        <dbReference type="ARBA" id="ARBA00022741"/>
    </source>
</evidence>
<feature type="region of interest" description="Disordered" evidence="5">
    <location>
        <begin position="268"/>
        <end position="297"/>
    </location>
</feature>
<evidence type="ECO:0000313" key="7">
    <source>
        <dbReference type="EMBL" id="PQJ52456.1"/>
    </source>
</evidence>
<dbReference type="PANTHER" id="PTHR42794">
    <property type="entry name" value="HEMIN IMPORT ATP-BINDING PROTEIN HMUV"/>
    <property type="match status" value="1"/>
</dbReference>
<feature type="compositionally biased region" description="Basic and acidic residues" evidence="5">
    <location>
        <begin position="279"/>
        <end position="297"/>
    </location>
</feature>
<dbReference type="AlphaFoldDB" id="A0A2S7UR55"/>
<dbReference type="InterPro" id="IPR003439">
    <property type="entry name" value="ABC_transporter-like_ATP-bd"/>
</dbReference>
<name>A0A2S7UR55_9GAMM</name>